<keyword evidence="3" id="KW-1185">Reference proteome</keyword>
<gene>
    <name evidence="2" type="ORF">PACLA_8A018361</name>
</gene>
<name>A0A7D9HTG8_PARCT</name>
<reference evidence="2" key="1">
    <citation type="submission" date="2020-04" db="EMBL/GenBank/DDBJ databases">
        <authorList>
            <person name="Alioto T."/>
            <person name="Alioto T."/>
            <person name="Gomez Garrido J."/>
        </authorList>
    </citation>
    <scope>NUCLEOTIDE SEQUENCE</scope>
    <source>
        <strain evidence="2">A484AB</strain>
    </source>
</reference>
<feature type="region of interest" description="Disordered" evidence="1">
    <location>
        <begin position="82"/>
        <end position="126"/>
    </location>
</feature>
<sequence length="126" mass="13737">MSKGETAENVFRALFKELGVKVTEEQGEGALAFKSEECKFKLNVQRGEDGNFDKTVLENSEGEERSKKFEAVVDALTVLLKAFPRGDKPKDEEKSEETKEEAKKSDGSEANGGDGKAEEATSAADE</sequence>
<dbReference type="Proteomes" id="UP001152795">
    <property type="component" value="Unassembled WGS sequence"/>
</dbReference>
<evidence type="ECO:0000313" key="3">
    <source>
        <dbReference type="Proteomes" id="UP001152795"/>
    </source>
</evidence>
<feature type="compositionally biased region" description="Basic and acidic residues" evidence="1">
    <location>
        <begin position="84"/>
        <end position="107"/>
    </location>
</feature>
<evidence type="ECO:0000256" key="1">
    <source>
        <dbReference type="SAM" id="MobiDB-lite"/>
    </source>
</evidence>
<dbReference type="AlphaFoldDB" id="A0A7D9HTG8"/>
<comment type="caution">
    <text evidence="2">The sequence shown here is derived from an EMBL/GenBank/DDBJ whole genome shotgun (WGS) entry which is preliminary data.</text>
</comment>
<proteinExistence type="predicted"/>
<dbReference type="EMBL" id="CACRXK020001598">
    <property type="protein sequence ID" value="CAB3990083.1"/>
    <property type="molecule type" value="Genomic_DNA"/>
</dbReference>
<evidence type="ECO:0000313" key="2">
    <source>
        <dbReference type="EMBL" id="CAB3990083.1"/>
    </source>
</evidence>
<protein>
    <submittedName>
        <fullName evidence="2">Uncharacterized protein</fullName>
    </submittedName>
</protein>
<organism evidence="2 3">
    <name type="scientific">Paramuricea clavata</name>
    <name type="common">Red gorgonian</name>
    <name type="synonym">Violescent sea-whip</name>
    <dbReference type="NCBI Taxonomy" id="317549"/>
    <lineage>
        <taxon>Eukaryota</taxon>
        <taxon>Metazoa</taxon>
        <taxon>Cnidaria</taxon>
        <taxon>Anthozoa</taxon>
        <taxon>Octocorallia</taxon>
        <taxon>Malacalcyonacea</taxon>
        <taxon>Plexauridae</taxon>
        <taxon>Paramuricea</taxon>
    </lineage>
</organism>
<accession>A0A7D9HTG8</accession>